<dbReference type="RefSeq" id="WP_328777010.1">
    <property type="nucleotide sequence ID" value="NZ_CP108057.1"/>
</dbReference>
<dbReference type="SUPFAM" id="SSF56645">
    <property type="entry name" value="Acyl-CoA dehydrogenase NM domain-like"/>
    <property type="match status" value="1"/>
</dbReference>
<keyword evidence="4 7" id="KW-0285">Flavoprotein</keyword>
<keyword evidence="6 7" id="KW-0560">Oxidoreductase</keyword>
<reference evidence="11" key="1">
    <citation type="submission" date="2022-10" db="EMBL/GenBank/DDBJ databases">
        <title>The complete genomes of actinobacterial strains from the NBC collection.</title>
        <authorList>
            <person name="Joergensen T.S."/>
            <person name="Alvarez Arevalo M."/>
            <person name="Sterndorff E.B."/>
            <person name="Faurdal D."/>
            <person name="Vuksanovic O."/>
            <person name="Mourched A.-S."/>
            <person name="Charusanti P."/>
            <person name="Shaw S."/>
            <person name="Blin K."/>
            <person name="Weber T."/>
        </authorList>
    </citation>
    <scope>NUCLEOTIDE SEQUENCE</scope>
    <source>
        <strain evidence="11">NBC_00283</strain>
    </source>
</reference>
<comment type="similarity">
    <text evidence="2 7">Belongs to the acyl-CoA dehydrogenase family.</text>
</comment>
<dbReference type="SUPFAM" id="SSF47203">
    <property type="entry name" value="Acyl-CoA dehydrogenase C-terminal domain-like"/>
    <property type="match status" value="1"/>
</dbReference>
<keyword evidence="5 7" id="KW-0274">FAD</keyword>
<dbReference type="Pfam" id="PF02770">
    <property type="entry name" value="Acyl-CoA_dh_M"/>
    <property type="match status" value="1"/>
</dbReference>
<evidence type="ECO:0000256" key="7">
    <source>
        <dbReference type="RuleBase" id="RU362125"/>
    </source>
</evidence>
<dbReference type="InterPro" id="IPR013786">
    <property type="entry name" value="AcylCoA_DH/ox_N"/>
</dbReference>
<dbReference type="Gene3D" id="1.10.540.10">
    <property type="entry name" value="Acyl-CoA dehydrogenase/oxidase, N-terminal domain"/>
    <property type="match status" value="1"/>
</dbReference>
<dbReference type="InterPro" id="IPR037069">
    <property type="entry name" value="AcylCoA_DH/ox_N_sf"/>
</dbReference>
<dbReference type="InterPro" id="IPR006091">
    <property type="entry name" value="Acyl-CoA_Oxase/DH_mid-dom"/>
</dbReference>
<evidence type="ECO:0000256" key="6">
    <source>
        <dbReference type="ARBA" id="ARBA00023002"/>
    </source>
</evidence>
<dbReference type="EMBL" id="CP108057">
    <property type="protein sequence ID" value="WUO50041.1"/>
    <property type="molecule type" value="Genomic_DNA"/>
</dbReference>
<dbReference type="Gene3D" id="2.40.110.10">
    <property type="entry name" value="Butyryl-CoA Dehydrogenase, subunit A, domain 2"/>
    <property type="match status" value="1"/>
</dbReference>
<evidence type="ECO:0000256" key="3">
    <source>
        <dbReference type="ARBA" id="ARBA00011738"/>
    </source>
</evidence>
<organism evidence="11 12">
    <name type="scientific">Streptomyces goshikiensis</name>
    <dbReference type="NCBI Taxonomy" id="1942"/>
    <lineage>
        <taxon>Bacteria</taxon>
        <taxon>Bacillati</taxon>
        <taxon>Actinomycetota</taxon>
        <taxon>Actinomycetes</taxon>
        <taxon>Kitasatosporales</taxon>
        <taxon>Streptomycetaceae</taxon>
        <taxon>Streptomyces</taxon>
    </lineage>
</organism>
<evidence type="ECO:0000256" key="4">
    <source>
        <dbReference type="ARBA" id="ARBA00022630"/>
    </source>
</evidence>
<evidence type="ECO:0000259" key="10">
    <source>
        <dbReference type="Pfam" id="PF02771"/>
    </source>
</evidence>
<evidence type="ECO:0000256" key="5">
    <source>
        <dbReference type="ARBA" id="ARBA00022827"/>
    </source>
</evidence>
<dbReference type="PANTHER" id="PTHR48083:SF13">
    <property type="entry name" value="ACYL-COA DEHYDROGENASE FAMILY MEMBER 11"/>
    <property type="match status" value="1"/>
</dbReference>
<evidence type="ECO:0000259" key="9">
    <source>
        <dbReference type="Pfam" id="PF02770"/>
    </source>
</evidence>
<feature type="domain" description="Acyl-CoA oxidase/dehydrogenase middle" evidence="9">
    <location>
        <begin position="134"/>
        <end position="230"/>
    </location>
</feature>
<evidence type="ECO:0000313" key="12">
    <source>
        <dbReference type="Proteomes" id="UP001432075"/>
    </source>
</evidence>
<evidence type="ECO:0000256" key="2">
    <source>
        <dbReference type="ARBA" id="ARBA00009347"/>
    </source>
</evidence>
<dbReference type="InterPro" id="IPR009075">
    <property type="entry name" value="AcylCo_DH/oxidase_C"/>
</dbReference>
<gene>
    <name evidence="11" type="ORF">OHU17_31730</name>
</gene>
<evidence type="ECO:0000259" key="8">
    <source>
        <dbReference type="Pfam" id="PF00441"/>
    </source>
</evidence>
<accession>A0ABZ1RUM5</accession>
<dbReference type="PANTHER" id="PTHR48083">
    <property type="entry name" value="MEDIUM-CHAIN SPECIFIC ACYL-COA DEHYDROGENASE, MITOCHONDRIAL-RELATED"/>
    <property type="match status" value="1"/>
</dbReference>
<protein>
    <submittedName>
        <fullName evidence="11">Acyl-CoA dehydrogenase family protein</fullName>
    </submittedName>
</protein>
<feature type="domain" description="Acyl-CoA dehydrogenase/oxidase C-terminal" evidence="8">
    <location>
        <begin position="246"/>
        <end position="391"/>
    </location>
</feature>
<proteinExistence type="inferred from homology"/>
<dbReference type="InterPro" id="IPR046373">
    <property type="entry name" value="Acyl-CoA_Oxase/DH_mid-dom_sf"/>
</dbReference>
<evidence type="ECO:0000256" key="1">
    <source>
        <dbReference type="ARBA" id="ARBA00001974"/>
    </source>
</evidence>
<name>A0ABZ1RUM5_9ACTN</name>
<dbReference type="Gene3D" id="1.20.140.10">
    <property type="entry name" value="Butyryl-CoA Dehydrogenase, subunit A, domain 3"/>
    <property type="match status" value="1"/>
</dbReference>
<sequence length="399" mass="42501">MEHRGDAGRDSLEPDCGTGELRDRVAEFVRRRVMPCEPVLDAGGPAAAAALRRLREGAKEAGLWALPLPVELGGQGLPLARYARIAEAEGASDHGPAALGSAPLLDVTMLWNHGGDRVRELYPKRLTAGELRACYAMTEPGTPGTDPFLTATRAEEQADGGWRVSGRKWFTSGAAEADVVTVLARTDGEDGDRSGLSLLLVPTGSPGFRVVRELPVFGAAGQWEIEFDRVAVPADHLIGGRGRALAVAGERLQLGRTLRCLRWLGQAQRAFDLMCERAGCRTGSRGPLADHQLVQQHVFEALLALRTTRPLVHEAADRIAAGRDAHVEVGLAKVAAARMLQQVADAAIQVHGAAGLGPDTPLPALFRTGRAARILDGPDELHVTSVARRVLRAYGAQGK</sequence>
<dbReference type="Pfam" id="PF02771">
    <property type="entry name" value="Acyl-CoA_dh_N"/>
    <property type="match status" value="1"/>
</dbReference>
<comment type="subunit">
    <text evidence="3">Homodimer.</text>
</comment>
<dbReference type="InterPro" id="IPR036250">
    <property type="entry name" value="AcylCo_DH-like_C"/>
</dbReference>
<comment type="cofactor">
    <cofactor evidence="1 7">
        <name>FAD</name>
        <dbReference type="ChEBI" id="CHEBI:57692"/>
    </cofactor>
</comment>
<dbReference type="Pfam" id="PF00441">
    <property type="entry name" value="Acyl-CoA_dh_1"/>
    <property type="match status" value="1"/>
</dbReference>
<dbReference type="InterPro" id="IPR009100">
    <property type="entry name" value="AcylCoA_DH/oxidase_NM_dom_sf"/>
</dbReference>
<dbReference type="InterPro" id="IPR050741">
    <property type="entry name" value="Acyl-CoA_dehydrogenase"/>
</dbReference>
<dbReference type="Proteomes" id="UP001432075">
    <property type="component" value="Chromosome"/>
</dbReference>
<evidence type="ECO:0000313" key="11">
    <source>
        <dbReference type="EMBL" id="WUO50041.1"/>
    </source>
</evidence>
<keyword evidence="12" id="KW-1185">Reference proteome</keyword>
<feature type="domain" description="Acyl-CoA dehydrogenase/oxidase N-terminal" evidence="10">
    <location>
        <begin position="20"/>
        <end position="130"/>
    </location>
</feature>